<accession>A0A8J7A4U3</accession>
<evidence type="ECO:0000313" key="2">
    <source>
        <dbReference type="EMBL" id="MBE9076337.1"/>
    </source>
</evidence>
<name>A0A8J7A4U3_9CYAN</name>
<protein>
    <submittedName>
        <fullName evidence="2">Glycosyltransferase family 1 protein</fullName>
    </submittedName>
</protein>
<dbReference type="EMBL" id="JADEXG010000005">
    <property type="protein sequence ID" value="MBE9076337.1"/>
    <property type="molecule type" value="Genomic_DNA"/>
</dbReference>
<comment type="caution">
    <text evidence="2">The sequence shown here is derived from an EMBL/GenBank/DDBJ whole genome shotgun (WGS) entry which is preliminary data.</text>
</comment>
<gene>
    <name evidence="2" type="ORF">IQ241_03330</name>
</gene>
<evidence type="ECO:0000259" key="1">
    <source>
        <dbReference type="Pfam" id="PF24785"/>
    </source>
</evidence>
<dbReference type="Pfam" id="PF24785">
    <property type="entry name" value="RXYLT1_C"/>
    <property type="match status" value="1"/>
</dbReference>
<dbReference type="Proteomes" id="UP000636505">
    <property type="component" value="Unassembled WGS sequence"/>
</dbReference>
<evidence type="ECO:0000313" key="3">
    <source>
        <dbReference type="Proteomes" id="UP000636505"/>
    </source>
</evidence>
<dbReference type="RefSeq" id="WP_193905001.1">
    <property type="nucleotide sequence ID" value="NZ_JADEXG010000005.1"/>
</dbReference>
<dbReference type="InterPro" id="IPR057538">
    <property type="entry name" value="RXYLT1_C"/>
</dbReference>
<dbReference type="AlphaFoldDB" id="A0A8J7A4U3"/>
<keyword evidence="3" id="KW-1185">Reference proteome</keyword>
<sequence length="302" mass="35117">MEKELKLKGLVFYITTDVNQLPSYGENVVAIVLDDEWSRIPRYFDKVKAIFKCYGVSPMLGCNLLFNPSYLNLLTTLRFIKICIIGLPGLLKYRFSRFRSAVTKAKSGPIYDIPLGYYKQIELPIRDISKRIYDISFDGSLVNHTYSIRSFKYWLQDPKIISRKKMLESVQKLMITNPSLNIKLTITNGFHTTNNTDSKRYSEDMMNTKICLIPRGATFETYRFFEALRYGCIVVTEALPSRWFYDGSPVIHIKQWGELGRLLEKIEDETFLQEMHQKSVDWWDEKCSESAVGKFIASKLNP</sequence>
<organism evidence="2 3">
    <name type="scientific">Vasconcelosia minhoensis LEGE 07310</name>
    <dbReference type="NCBI Taxonomy" id="915328"/>
    <lineage>
        <taxon>Bacteria</taxon>
        <taxon>Bacillati</taxon>
        <taxon>Cyanobacteriota</taxon>
        <taxon>Cyanophyceae</taxon>
        <taxon>Nodosilineales</taxon>
        <taxon>Cymatolegaceae</taxon>
        <taxon>Vasconcelosia</taxon>
        <taxon>Vasconcelosia minhoensis</taxon>
    </lineage>
</organism>
<feature type="domain" description="RXYLT1 C-terminal" evidence="1">
    <location>
        <begin position="191"/>
        <end position="282"/>
    </location>
</feature>
<proteinExistence type="predicted"/>
<reference evidence="2" key="1">
    <citation type="submission" date="2020-10" db="EMBL/GenBank/DDBJ databases">
        <authorList>
            <person name="Castelo-Branco R."/>
            <person name="Eusebio N."/>
            <person name="Adriana R."/>
            <person name="Vieira A."/>
            <person name="Brugerolle De Fraissinette N."/>
            <person name="Rezende De Castro R."/>
            <person name="Schneider M.P."/>
            <person name="Vasconcelos V."/>
            <person name="Leao P.N."/>
        </authorList>
    </citation>
    <scope>NUCLEOTIDE SEQUENCE</scope>
    <source>
        <strain evidence="2">LEGE 07310</strain>
    </source>
</reference>